<dbReference type="EMBL" id="BMNC01000003">
    <property type="protein sequence ID" value="GGM85935.1"/>
    <property type="molecule type" value="Genomic_DNA"/>
</dbReference>
<accession>A0ABQ2HPP0</accession>
<dbReference type="InterPro" id="IPR050508">
    <property type="entry name" value="Methyltransf_Superfamily"/>
</dbReference>
<reference evidence="3" key="1">
    <citation type="journal article" date="2019" name="Int. J. Syst. Evol. Microbiol.">
        <title>The Global Catalogue of Microorganisms (GCM) 10K type strain sequencing project: providing services to taxonomists for standard genome sequencing and annotation.</title>
        <authorList>
            <consortium name="The Broad Institute Genomics Platform"/>
            <consortium name="The Broad Institute Genome Sequencing Center for Infectious Disease"/>
            <person name="Wu L."/>
            <person name="Ma J."/>
        </authorList>
    </citation>
    <scope>NUCLEOTIDE SEQUENCE [LARGE SCALE GENOMIC DNA]</scope>
    <source>
        <strain evidence="3">CGMCC 4.7319</strain>
    </source>
</reference>
<comment type="caution">
    <text evidence="2">The sequence shown here is derived from an EMBL/GenBank/DDBJ whole genome shotgun (WGS) entry which is preliminary data.</text>
</comment>
<feature type="domain" description="Methyltransferase type 11" evidence="1">
    <location>
        <begin position="61"/>
        <end position="153"/>
    </location>
</feature>
<evidence type="ECO:0000313" key="2">
    <source>
        <dbReference type="EMBL" id="GGM85935.1"/>
    </source>
</evidence>
<sequence>MTSAEDFDRWYADRAASPLADDLVRRTLGLPPDLDSTSLLGGTGLDEVVAALRLGQGRVLLDLACGRGGYGLEIARRTGCRLVGVDFSAVAVEQARRSSGGGDFRVGTLTATGLSSSSVDAVLVVDAMQFAESKPDALRECLRVLRPGGRLAITCWQPADPQDERVWRRIRELDLARQLPDAGFTDVEVTDRPAWREQEKRMWEEALATDAPDDPAMVSMQQEARSVLAGFDRKRRVLATATRPR</sequence>
<evidence type="ECO:0000259" key="1">
    <source>
        <dbReference type="Pfam" id="PF08241"/>
    </source>
</evidence>
<dbReference type="SUPFAM" id="SSF53335">
    <property type="entry name" value="S-adenosyl-L-methionine-dependent methyltransferases"/>
    <property type="match status" value="1"/>
</dbReference>
<dbReference type="InterPro" id="IPR013216">
    <property type="entry name" value="Methyltransf_11"/>
</dbReference>
<dbReference type="RefSeq" id="WP_189154649.1">
    <property type="nucleotide sequence ID" value="NZ_BMNC01000003.1"/>
</dbReference>
<proteinExistence type="predicted"/>
<protein>
    <recommendedName>
        <fullName evidence="1">Methyltransferase type 11 domain-containing protein</fullName>
    </recommendedName>
</protein>
<dbReference type="Proteomes" id="UP000597656">
    <property type="component" value="Unassembled WGS sequence"/>
</dbReference>
<gene>
    <name evidence="2" type="ORF">GCM10011609_22790</name>
</gene>
<evidence type="ECO:0000313" key="3">
    <source>
        <dbReference type="Proteomes" id="UP000597656"/>
    </source>
</evidence>
<name>A0ABQ2HPP0_9PSEU</name>
<dbReference type="Pfam" id="PF08241">
    <property type="entry name" value="Methyltransf_11"/>
    <property type="match status" value="1"/>
</dbReference>
<dbReference type="Gene3D" id="3.40.50.150">
    <property type="entry name" value="Vaccinia Virus protein VP39"/>
    <property type="match status" value="1"/>
</dbReference>
<organism evidence="2 3">
    <name type="scientific">Lentzea pudingi</name>
    <dbReference type="NCBI Taxonomy" id="1789439"/>
    <lineage>
        <taxon>Bacteria</taxon>
        <taxon>Bacillati</taxon>
        <taxon>Actinomycetota</taxon>
        <taxon>Actinomycetes</taxon>
        <taxon>Pseudonocardiales</taxon>
        <taxon>Pseudonocardiaceae</taxon>
        <taxon>Lentzea</taxon>
    </lineage>
</organism>
<dbReference type="CDD" id="cd02440">
    <property type="entry name" value="AdoMet_MTases"/>
    <property type="match status" value="1"/>
</dbReference>
<keyword evidence="3" id="KW-1185">Reference proteome</keyword>
<dbReference type="PANTHER" id="PTHR42912">
    <property type="entry name" value="METHYLTRANSFERASE"/>
    <property type="match status" value="1"/>
</dbReference>
<dbReference type="InterPro" id="IPR029063">
    <property type="entry name" value="SAM-dependent_MTases_sf"/>
</dbReference>